<dbReference type="InterPro" id="IPR056671">
    <property type="entry name" value="DUF7769"/>
</dbReference>
<evidence type="ECO:0000259" key="1">
    <source>
        <dbReference type="Pfam" id="PF24964"/>
    </source>
</evidence>
<dbReference type="Gene3D" id="3.30.420.10">
    <property type="entry name" value="Ribonuclease H-like superfamily/Ribonuclease H"/>
    <property type="match status" value="1"/>
</dbReference>
<dbReference type="GO" id="GO:0003676">
    <property type="term" value="F:nucleic acid binding"/>
    <property type="evidence" value="ECO:0007669"/>
    <property type="project" value="InterPro"/>
</dbReference>
<dbReference type="Proteomes" id="UP000595140">
    <property type="component" value="Unassembled WGS sequence"/>
</dbReference>
<organism evidence="2 3">
    <name type="scientific">Cuscuta campestris</name>
    <dbReference type="NCBI Taxonomy" id="132261"/>
    <lineage>
        <taxon>Eukaryota</taxon>
        <taxon>Viridiplantae</taxon>
        <taxon>Streptophyta</taxon>
        <taxon>Embryophyta</taxon>
        <taxon>Tracheophyta</taxon>
        <taxon>Spermatophyta</taxon>
        <taxon>Magnoliopsida</taxon>
        <taxon>eudicotyledons</taxon>
        <taxon>Gunneridae</taxon>
        <taxon>Pentapetalae</taxon>
        <taxon>asterids</taxon>
        <taxon>lamiids</taxon>
        <taxon>Solanales</taxon>
        <taxon>Convolvulaceae</taxon>
        <taxon>Cuscuteae</taxon>
        <taxon>Cuscuta</taxon>
        <taxon>Cuscuta subgen. Grammica</taxon>
        <taxon>Cuscuta sect. Cleistogrammica</taxon>
    </lineage>
</organism>
<feature type="domain" description="DUF7769" evidence="1">
    <location>
        <begin position="131"/>
        <end position="183"/>
    </location>
</feature>
<evidence type="ECO:0000313" key="3">
    <source>
        <dbReference type="Proteomes" id="UP000595140"/>
    </source>
</evidence>
<protein>
    <recommendedName>
        <fullName evidence="1">DUF7769 domain-containing protein</fullName>
    </recommendedName>
</protein>
<evidence type="ECO:0000313" key="2">
    <source>
        <dbReference type="EMBL" id="VFQ88516.1"/>
    </source>
</evidence>
<gene>
    <name evidence="2" type="ORF">CCAM_LOCUS30292</name>
</gene>
<dbReference type="InterPro" id="IPR036397">
    <property type="entry name" value="RNaseH_sf"/>
</dbReference>
<accession>A0A484MKC9</accession>
<dbReference type="AlphaFoldDB" id="A0A484MKC9"/>
<name>A0A484MKC9_9ASTE</name>
<proteinExistence type="predicted"/>
<dbReference type="PANTHER" id="PTHR47169">
    <property type="entry name" value="OS01G0541250 PROTEIN"/>
    <property type="match status" value="1"/>
</dbReference>
<dbReference type="Pfam" id="PF24964">
    <property type="entry name" value="DUF7769"/>
    <property type="match status" value="1"/>
</dbReference>
<keyword evidence="3" id="KW-1185">Reference proteome</keyword>
<reference evidence="2 3" key="1">
    <citation type="submission" date="2018-04" db="EMBL/GenBank/DDBJ databases">
        <authorList>
            <person name="Vogel A."/>
        </authorList>
    </citation>
    <scope>NUCLEOTIDE SEQUENCE [LARGE SCALE GENOMIC DNA]</scope>
</reference>
<dbReference type="EMBL" id="OOIL02003592">
    <property type="protein sequence ID" value="VFQ88516.1"/>
    <property type="molecule type" value="Genomic_DNA"/>
</dbReference>
<sequence length="292" mass="32604">MMRSIRKLIGTQQDPAPTVPVQNTTLQDHEFEKEIFIDPVGVPDDDLIIDPIDVVPITVADIVVDVSGDAQRPHTVQAKYSTDFFPTQVVDSASDVDSSADPLSPLLDVRVACSTPETHHLNSISGVHARDERRKKVVDAILQKLNNGKLQHGSIKAVAAQFNMSHRWVEELWRIAKRQLARGQAVNVQCRWQEFVSAAKEGDWDIQLQFQPPNSPDLNVIDLGFFRAIDAIHDKTAPRTMGDLIGNVARAFDQLTPQKLNHVFLTYQLVMGEVLSIKEVMTSKYLILGKKS</sequence>
<dbReference type="OrthoDB" id="155387at2759"/>